<evidence type="ECO:0000313" key="4">
    <source>
        <dbReference type="EMBL" id="THG96752.1"/>
    </source>
</evidence>
<proteinExistence type="inferred from homology"/>
<dbReference type="SUPFAM" id="SSF47027">
    <property type="entry name" value="Acyl-CoA binding protein"/>
    <property type="match status" value="1"/>
</dbReference>
<evidence type="ECO:0000313" key="5">
    <source>
        <dbReference type="Proteomes" id="UP000308199"/>
    </source>
</evidence>
<dbReference type="InterPro" id="IPR014352">
    <property type="entry name" value="FERM/acyl-CoA-bd_prot_sf"/>
</dbReference>
<dbReference type="InterPro" id="IPR035984">
    <property type="entry name" value="Acyl-CoA-binding_sf"/>
</dbReference>
<keyword evidence="5" id="KW-1185">Reference proteome</keyword>
<comment type="caution">
    <text evidence="4">The sequence shown here is derived from an EMBL/GenBank/DDBJ whole genome shotgun (WGS) entry which is preliminary data.</text>
</comment>
<dbReference type="GO" id="GO:0000062">
    <property type="term" value="F:fatty-acyl-CoA binding"/>
    <property type="evidence" value="ECO:0007669"/>
    <property type="project" value="InterPro"/>
</dbReference>
<keyword evidence="2" id="KW-0446">Lipid-binding</keyword>
<comment type="similarity">
    <text evidence="1">Belongs to the ACBP family.</text>
</comment>
<dbReference type="PANTHER" id="PTHR23310:SF62">
    <property type="entry name" value="ACYL-COA BINDING PROTEIN 1, ISOFORM A"/>
    <property type="match status" value="1"/>
</dbReference>
<reference evidence="4 5" key="1">
    <citation type="submission" date="2019-02" db="EMBL/GenBank/DDBJ databases">
        <title>Genome sequencing of the rare red list fungi Phellinidium pouzarii.</title>
        <authorList>
            <person name="Buettner E."/>
            <person name="Kellner H."/>
        </authorList>
    </citation>
    <scope>NUCLEOTIDE SEQUENCE [LARGE SCALE GENOMIC DNA]</scope>
    <source>
        <strain evidence="4 5">DSM 108285</strain>
    </source>
</reference>
<gene>
    <name evidence="4" type="ORF">EW145_g7724</name>
</gene>
<dbReference type="InterPro" id="IPR000582">
    <property type="entry name" value="Acyl-CoA-binding_protein"/>
</dbReference>
<dbReference type="PRINTS" id="PR00689">
    <property type="entry name" value="ACOABINDINGP"/>
</dbReference>
<dbReference type="PANTHER" id="PTHR23310">
    <property type="entry name" value="ACYL-COA-BINDING PROTEIN, ACBP"/>
    <property type="match status" value="1"/>
</dbReference>
<dbReference type="Pfam" id="PF00887">
    <property type="entry name" value="ACBP"/>
    <property type="match status" value="1"/>
</dbReference>
<dbReference type="EMBL" id="SGPK01000851">
    <property type="protein sequence ID" value="THG96752.1"/>
    <property type="molecule type" value="Genomic_DNA"/>
</dbReference>
<accession>A0A4V6S0X1</accession>
<dbReference type="FunFam" id="1.20.80.10:FF:000010">
    <property type="entry name" value="Acyl-CoA-binding domain-containing protein 5"/>
    <property type="match status" value="1"/>
</dbReference>
<name>A0A4V6S0X1_9AGAM</name>
<evidence type="ECO:0000256" key="2">
    <source>
        <dbReference type="ARBA" id="ARBA00023121"/>
    </source>
</evidence>
<sequence>MSTSTNFEKAVSIVTGLPKDGPIKPTDEEKLYFYKYFKQGTVGDINTDRPGMLDFVGKAKWVAWKSVQGTSEEEAQKLYVEKLLEILRKADDDESKKYIDALNKINP</sequence>
<dbReference type="AlphaFoldDB" id="A0A4V6S0X1"/>
<dbReference type="OrthoDB" id="346910at2759"/>
<evidence type="ECO:0000259" key="3">
    <source>
        <dbReference type="PROSITE" id="PS51228"/>
    </source>
</evidence>
<dbReference type="GO" id="GO:0006631">
    <property type="term" value="P:fatty acid metabolic process"/>
    <property type="evidence" value="ECO:0007669"/>
    <property type="project" value="TreeGrafter"/>
</dbReference>
<dbReference type="PROSITE" id="PS51228">
    <property type="entry name" value="ACB_2"/>
    <property type="match status" value="1"/>
</dbReference>
<organism evidence="4 5">
    <name type="scientific">Phellinidium pouzarii</name>
    <dbReference type="NCBI Taxonomy" id="167371"/>
    <lineage>
        <taxon>Eukaryota</taxon>
        <taxon>Fungi</taxon>
        <taxon>Dikarya</taxon>
        <taxon>Basidiomycota</taxon>
        <taxon>Agaricomycotina</taxon>
        <taxon>Agaricomycetes</taxon>
        <taxon>Hymenochaetales</taxon>
        <taxon>Hymenochaetaceae</taxon>
        <taxon>Phellinidium</taxon>
    </lineage>
</organism>
<protein>
    <recommendedName>
        <fullName evidence="3">ACB domain-containing protein</fullName>
    </recommendedName>
</protein>
<evidence type="ECO:0000256" key="1">
    <source>
        <dbReference type="ARBA" id="ARBA00005567"/>
    </source>
</evidence>
<dbReference type="Gene3D" id="1.20.80.10">
    <property type="match status" value="1"/>
</dbReference>
<feature type="domain" description="ACB" evidence="3">
    <location>
        <begin position="3"/>
        <end position="92"/>
    </location>
</feature>
<dbReference type="Proteomes" id="UP000308199">
    <property type="component" value="Unassembled WGS sequence"/>
</dbReference>